<dbReference type="OrthoDB" id="4762152at2"/>
<dbReference type="NCBIfam" id="TIGR02548">
    <property type="entry name" value="casB_cse2"/>
    <property type="match status" value="1"/>
</dbReference>
<evidence type="ECO:0000256" key="1">
    <source>
        <dbReference type="SAM" id="MobiDB-lite"/>
    </source>
</evidence>
<organism evidence="2 3">
    <name type="scientific">Nocardia nova SH22a</name>
    <dbReference type="NCBI Taxonomy" id="1415166"/>
    <lineage>
        <taxon>Bacteria</taxon>
        <taxon>Bacillati</taxon>
        <taxon>Actinomycetota</taxon>
        <taxon>Actinomycetes</taxon>
        <taxon>Mycobacteriales</taxon>
        <taxon>Nocardiaceae</taxon>
        <taxon>Nocardia</taxon>
    </lineage>
</organism>
<proteinExistence type="predicted"/>
<feature type="compositionally biased region" description="Basic and acidic residues" evidence="1">
    <location>
        <begin position="14"/>
        <end position="26"/>
    </location>
</feature>
<dbReference type="AlphaFoldDB" id="W5TBI4"/>
<dbReference type="RefSeq" id="WP_025348014.1">
    <property type="nucleotide sequence ID" value="NZ_CP006850.1"/>
</dbReference>
<gene>
    <name evidence="2" type="ORF">NONO_c17030</name>
</gene>
<dbReference type="EMBL" id="CP006850">
    <property type="protein sequence ID" value="AHH16504.1"/>
    <property type="molecule type" value="Genomic_DNA"/>
</dbReference>
<dbReference type="Gene3D" id="1.10.520.40">
    <property type="entry name" value="CRISPR-associated protein Cse2"/>
    <property type="match status" value="1"/>
</dbReference>
<dbReference type="InterPro" id="IPR013382">
    <property type="entry name" value="CRISPR-assoc_prot_Cse2"/>
</dbReference>
<evidence type="ECO:0000313" key="3">
    <source>
        <dbReference type="Proteomes" id="UP000019150"/>
    </source>
</evidence>
<reference evidence="2 3" key="1">
    <citation type="journal article" date="2014" name="Appl. Environ. Microbiol.">
        <title>Insights into the Microbial Degradation of Rubber and Gutta-Percha by Analysis of the Complete Genome of Nocardia nova SH22a.</title>
        <authorList>
            <person name="Luo Q."/>
            <person name="Hiessl S."/>
            <person name="Poehlein A."/>
            <person name="Daniel R."/>
            <person name="Steinbuchel A."/>
        </authorList>
    </citation>
    <scope>NUCLEOTIDE SEQUENCE [LARGE SCALE GENOMIC DNA]</scope>
    <source>
        <strain evidence="2">SH22a</strain>
    </source>
</reference>
<dbReference type="eggNOG" id="ENOG5031AGF">
    <property type="taxonomic scope" value="Bacteria"/>
</dbReference>
<name>W5TBI4_9NOCA</name>
<dbReference type="Proteomes" id="UP000019150">
    <property type="component" value="Chromosome"/>
</dbReference>
<protein>
    <submittedName>
        <fullName evidence="2">CRISPR-associated protein</fullName>
    </submittedName>
</protein>
<keyword evidence="3" id="KW-1185">Reference proteome</keyword>
<feature type="region of interest" description="Disordered" evidence="1">
    <location>
        <begin position="1"/>
        <end position="26"/>
    </location>
</feature>
<dbReference type="InterPro" id="IPR038287">
    <property type="entry name" value="Cse2_sf"/>
</dbReference>
<dbReference type="STRING" id="1415166.NONO_c17030"/>
<dbReference type="HOGENOM" id="CLU_1439701_0_0_11"/>
<evidence type="ECO:0000313" key="2">
    <source>
        <dbReference type="EMBL" id="AHH16504.1"/>
    </source>
</evidence>
<dbReference type="KEGG" id="nno:NONO_c17030"/>
<dbReference type="Pfam" id="PF09485">
    <property type="entry name" value="CRISPR_Cse2"/>
    <property type="match status" value="1"/>
</dbReference>
<sequence length="188" mass="20883">MTATNDTSDAETPPAEHEQRQPADRLTRWLGGLVRRHDLGALADLRRPKTALTQSHFLAMSYAPSASDDEVYRLVAFLFARYHAGASLPSYGRGNLGTALRKVGSGAVRGPEDPGADRLMARISASRAIPERHLQHAIERMRAGDTAPPSWSMLVDDLSRWTDHGRPAAFEWTRDFYTPNRTKYGAKK</sequence>
<dbReference type="PATRIC" id="fig|1415166.3.peg.1732"/>
<accession>W5TBI4</accession>